<dbReference type="EMBL" id="JBIAZU010000003">
    <property type="protein sequence ID" value="MFF5291854.1"/>
    <property type="molecule type" value="Genomic_DNA"/>
</dbReference>
<feature type="compositionally biased region" description="Basic and acidic residues" evidence="1">
    <location>
        <begin position="257"/>
        <end position="273"/>
    </location>
</feature>
<evidence type="ECO:0000256" key="1">
    <source>
        <dbReference type="SAM" id="MobiDB-lite"/>
    </source>
</evidence>
<accession>A0ABW6WGR5</accession>
<comment type="caution">
    <text evidence="2">The sequence shown here is derived from an EMBL/GenBank/DDBJ whole genome shotgun (WGS) entry which is preliminary data.</text>
</comment>
<sequence length="273" mass="29951">MLDATHAHADWAYLVAQAPLHPAGTEAARQDNLARLLQLLNQQRVRDVVLDTRANDAEQHQRLLEGRKTHRSDQPDLTTYRRLVRDGDISPRMRLIHVDDRRQPALWMADALAWAAQRALVYDEPQWWSRVTGITTVFDTTGAHLSLDSERAAPPAVNPAGDRDPRHQSPSAPAPLPRHYMLNGGTTNRTHGPGEHYKQLLDQAGGTDLQAARTRLSSQVAALSDHVAELTVAISQLAAAAAPALPATCGRVAPDPHTAEPSHRHAEPEPDVN</sequence>
<protein>
    <submittedName>
        <fullName evidence="2">Uncharacterized protein</fullName>
    </submittedName>
</protein>
<feature type="region of interest" description="Disordered" evidence="1">
    <location>
        <begin position="146"/>
        <end position="192"/>
    </location>
</feature>
<evidence type="ECO:0000313" key="3">
    <source>
        <dbReference type="Proteomes" id="UP001602245"/>
    </source>
</evidence>
<organism evidence="2 3">
    <name type="scientific">Paractinoplanes globisporus</name>
    <dbReference type="NCBI Taxonomy" id="113565"/>
    <lineage>
        <taxon>Bacteria</taxon>
        <taxon>Bacillati</taxon>
        <taxon>Actinomycetota</taxon>
        <taxon>Actinomycetes</taxon>
        <taxon>Micromonosporales</taxon>
        <taxon>Micromonosporaceae</taxon>
        <taxon>Paractinoplanes</taxon>
    </lineage>
</organism>
<reference evidence="2 3" key="1">
    <citation type="submission" date="2024-10" db="EMBL/GenBank/DDBJ databases">
        <title>The Natural Products Discovery Center: Release of the First 8490 Sequenced Strains for Exploring Actinobacteria Biosynthetic Diversity.</title>
        <authorList>
            <person name="Kalkreuter E."/>
            <person name="Kautsar S.A."/>
            <person name="Yang D."/>
            <person name="Bader C.D."/>
            <person name="Teijaro C.N."/>
            <person name="Fluegel L."/>
            <person name="Davis C.M."/>
            <person name="Simpson J.R."/>
            <person name="Lauterbach L."/>
            <person name="Steele A.D."/>
            <person name="Gui C."/>
            <person name="Meng S."/>
            <person name="Li G."/>
            <person name="Viehrig K."/>
            <person name="Ye F."/>
            <person name="Su P."/>
            <person name="Kiefer A.F."/>
            <person name="Nichols A."/>
            <person name="Cepeda A.J."/>
            <person name="Yan W."/>
            <person name="Fan B."/>
            <person name="Jiang Y."/>
            <person name="Adhikari A."/>
            <person name="Zheng C.-J."/>
            <person name="Schuster L."/>
            <person name="Cowan T.M."/>
            <person name="Smanski M.J."/>
            <person name="Chevrette M.G."/>
            <person name="De Carvalho L.P.S."/>
            <person name="Shen B."/>
        </authorList>
    </citation>
    <scope>NUCLEOTIDE SEQUENCE [LARGE SCALE GENOMIC DNA]</scope>
    <source>
        <strain evidence="2 3">NPDC000087</strain>
    </source>
</reference>
<name>A0ABW6WGR5_9ACTN</name>
<feature type="region of interest" description="Disordered" evidence="1">
    <location>
        <begin position="250"/>
        <end position="273"/>
    </location>
</feature>
<evidence type="ECO:0000313" key="2">
    <source>
        <dbReference type="EMBL" id="MFF5291854.1"/>
    </source>
</evidence>
<dbReference type="Proteomes" id="UP001602245">
    <property type="component" value="Unassembled WGS sequence"/>
</dbReference>
<dbReference type="RefSeq" id="WP_020511720.1">
    <property type="nucleotide sequence ID" value="NZ_JBIAZU010000003.1"/>
</dbReference>
<keyword evidence="3" id="KW-1185">Reference proteome</keyword>
<proteinExistence type="predicted"/>
<gene>
    <name evidence="2" type="ORF">ACFY35_20630</name>
</gene>